<evidence type="ECO:0000313" key="2">
    <source>
        <dbReference type="EMBL" id="PZQ95204.1"/>
    </source>
</evidence>
<dbReference type="GO" id="GO:0019068">
    <property type="term" value="P:virion assembly"/>
    <property type="evidence" value="ECO:0007669"/>
    <property type="project" value="InterPro"/>
</dbReference>
<dbReference type="InterPro" id="IPR006429">
    <property type="entry name" value="Phage_lambda_portal"/>
</dbReference>
<dbReference type="EMBL" id="QFQS01000009">
    <property type="protein sequence ID" value="PZQ95204.1"/>
    <property type="molecule type" value="Genomic_DNA"/>
</dbReference>
<comment type="caution">
    <text evidence="2">The sequence shown here is derived from an EMBL/GenBank/DDBJ whole genome shotgun (WGS) entry which is preliminary data.</text>
</comment>
<sequence>MVTATQLAPRESTTAEVLNDLFDMVGVPGKDFAFGGAYDGARRYDESLASWNPPLNSADLDLLPEKELLDARSRETFRNDAYVQGGANLHKDGIVGAMYFLNHKPNVEVLGLTEEQGEALQQEVEALFTLWGESPRNWVDAARRNNFTGMIRLGVGVACTGGELLATIEWLRDKGREFNTAIQMVDTDRLDTPPERQWDADIRRGIRMNQYGAPQSYFIRVRHKNDTGTFIGENAWKFKEVDAEKPWGRQQVIYLAEQLRVDQTRAVADIVAGLKEIAITRKFRDVTLQNAVTGAMYAASIESELPAEAVYQQLGGSTAGAITDYATQYLAAVNAYAGSAKHMKLDGVRIPHLFPGTKLQIRPAGSPGGVGQDFEVSLLRYIAAALGVSYEELSRDYTKTNYSSARAAMATTWKYMQARKRFFADAFANAIFRAWLEEAVNKNLLKNFPASKAGELYTDGVLNLKFEALCNCDWIGAARGQIDELKETQAAVLRIKYGLSTHEDELARLGKDWRKVYAQLQREAKEREERDIVLYEDNGTNAASGTTREADDGGKDDGEKKDAA</sequence>
<dbReference type="NCBIfam" id="TIGR01539">
    <property type="entry name" value="portal_lambda"/>
    <property type="match status" value="1"/>
</dbReference>
<feature type="compositionally biased region" description="Basic and acidic residues" evidence="1">
    <location>
        <begin position="548"/>
        <end position="564"/>
    </location>
</feature>
<dbReference type="AlphaFoldDB" id="A0A2W5S548"/>
<accession>A0A2W5S548</accession>
<dbReference type="GO" id="GO:0005198">
    <property type="term" value="F:structural molecule activity"/>
    <property type="evidence" value="ECO:0007669"/>
    <property type="project" value="InterPro"/>
</dbReference>
<evidence type="ECO:0000256" key="1">
    <source>
        <dbReference type="SAM" id="MobiDB-lite"/>
    </source>
</evidence>
<reference evidence="2 3" key="1">
    <citation type="submission" date="2017-08" db="EMBL/GenBank/DDBJ databases">
        <title>Infants hospitalized years apart are colonized by the same room-sourced microbial strains.</title>
        <authorList>
            <person name="Brooks B."/>
            <person name="Olm M.R."/>
            <person name="Firek B.A."/>
            <person name="Baker R."/>
            <person name="Thomas B.C."/>
            <person name="Morowitz M.J."/>
            <person name="Banfield J.F."/>
        </authorList>
    </citation>
    <scope>NUCLEOTIDE SEQUENCE [LARGE SCALE GENOMIC DNA]</scope>
    <source>
        <strain evidence="2">S2_003_000_R2_11</strain>
    </source>
</reference>
<gene>
    <name evidence="2" type="ORF">DI533_20345</name>
</gene>
<protein>
    <submittedName>
        <fullName evidence="2">Phage portal protein</fullName>
    </submittedName>
</protein>
<feature type="region of interest" description="Disordered" evidence="1">
    <location>
        <begin position="525"/>
        <end position="564"/>
    </location>
</feature>
<name>A0A2W5S548_CERSP</name>
<feature type="compositionally biased region" description="Polar residues" evidence="1">
    <location>
        <begin position="538"/>
        <end position="547"/>
    </location>
</feature>
<evidence type="ECO:0000313" key="3">
    <source>
        <dbReference type="Proteomes" id="UP000248975"/>
    </source>
</evidence>
<proteinExistence type="predicted"/>
<dbReference type="Pfam" id="PF05136">
    <property type="entry name" value="Phage_portal_2"/>
    <property type="match status" value="1"/>
</dbReference>
<dbReference type="Proteomes" id="UP000248975">
    <property type="component" value="Unassembled WGS sequence"/>
</dbReference>
<organism evidence="2 3">
    <name type="scientific">Cereibacter sphaeroides</name>
    <name type="common">Rhodobacter sphaeroides</name>
    <dbReference type="NCBI Taxonomy" id="1063"/>
    <lineage>
        <taxon>Bacteria</taxon>
        <taxon>Pseudomonadati</taxon>
        <taxon>Pseudomonadota</taxon>
        <taxon>Alphaproteobacteria</taxon>
        <taxon>Rhodobacterales</taxon>
        <taxon>Paracoccaceae</taxon>
        <taxon>Cereibacter</taxon>
    </lineage>
</organism>